<name>A0A368P4K2_9FLAO</name>
<sequence length="98" mass="10514">MTVVSAGVDSANEFSEFTINFANDLSVTTQNTVNTTVADVNGTYQVVSEIEVLLNLTFHGNSSFQALNNTWEVTSYSNTTVSLRSTTNGAVTLVLSKI</sequence>
<comment type="caution">
    <text evidence="1">The sequence shown here is derived from an EMBL/GenBank/DDBJ whole genome shotgun (WGS) entry which is preliminary data.</text>
</comment>
<protein>
    <recommendedName>
        <fullName evidence="3">Lipocalin-like domain-containing protein</fullName>
    </recommendedName>
</protein>
<reference evidence="1 2" key="1">
    <citation type="submission" date="2018-07" db="EMBL/GenBank/DDBJ databases">
        <title>Oceanihabitans testaceum sp. nov., isolated from marine sediment.</title>
        <authorList>
            <person name="Li C.-M."/>
        </authorList>
    </citation>
    <scope>NUCLEOTIDE SEQUENCE [LARGE SCALE GENOMIC DNA]</scope>
    <source>
        <strain evidence="1 2">S9-10</strain>
    </source>
</reference>
<accession>A0A368P4K2</accession>
<evidence type="ECO:0008006" key="3">
    <source>
        <dbReference type="Google" id="ProtNLM"/>
    </source>
</evidence>
<dbReference type="EMBL" id="QPIG01000003">
    <property type="protein sequence ID" value="RCU57210.1"/>
    <property type="molecule type" value="Genomic_DNA"/>
</dbReference>
<dbReference type="AlphaFoldDB" id="A0A368P4K2"/>
<dbReference type="RefSeq" id="WP_072351300.1">
    <property type="nucleotide sequence ID" value="NZ_JAWVXR010000005.1"/>
</dbReference>
<proteinExistence type="predicted"/>
<dbReference type="Proteomes" id="UP000252249">
    <property type="component" value="Unassembled WGS sequence"/>
</dbReference>
<organism evidence="1 2">
    <name type="scientific">Oceanihabitans sediminis</name>
    <dbReference type="NCBI Taxonomy" id="1812012"/>
    <lineage>
        <taxon>Bacteria</taxon>
        <taxon>Pseudomonadati</taxon>
        <taxon>Bacteroidota</taxon>
        <taxon>Flavobacteriia</taxon>
        <taxon>Flavobacteriales</taxon>
        <taxon>Flavobacteriaceae</taxon>
        <taxon>Oceanihabitans</taxon>
    </lineage>
</organism>
<keyword evidence="2" id="KW-1185">Reference proteome</keyword>
<evidence type="ECO:0000313" key="2">
    <source>
        <dbReference type="Proteomes" id="UP000252249"/>
    </source>
</evidence>
<dbReference type="OrthoDB" id="832379at2"/>
<gene>
    <name evidence="1" type="ORF">DU428_09715</name>
</gene>
<evidence type="ECO:0000313" key="1">
    <source>
        <dbReference type="EMBL" id="RCU57210.1"/>
    </source>
</evidence>